<dbReference type="GO" id="GO:0005525">
    <property type="term" value="F:GTP binding"/>
    <property type="evidence" value="ECO:0007669"/>
    <property type="project" value="UniProtKB-KW"/>
</dbReference>
<sequence length="393" mass="43616">MGLNRTATAERVHIAFFGLRNVGKSSLVNAVTGQELSVVSDIKGTTTDPVKKAMELLPLGPVVIIDTAGLDDEGKLGDLRVKKSLEILDITDIAVLVTEADRELNELEKELLENFSKRKIPYLIALNKSDLTENRKEEENEILVSAKDGTNIYEFKERLAKLFPESKRKYILKDLVNKGESVIMVMPIDESAPKGRIILPQQEVLRELLDIGCMAICTQVGELKECLAEFVSPPSLVITDSQVFKQVSDIVPENIRLTSFSILFARYKGGLAKMLEGAALLKKLKEGDRVLISEGCTHHRQCEDIGTVKIPRWIREYSGVCPEFEFTSGGTFPENLTKYKLVVHCGGCMLNETAMKNRIGRAVNQKVPIVNYGMAIAEMTGILKRAVSVFDTD</sequence>
<dbReference type="SUPFAM" id="SSF52540">
    <property type="entry name" value="P-loop containing nucleoside triphosphate hydrolases"/>
    <property type="match status" value="1"/>
</dbReference>
<evidence type="ECO:0000313" key="7">
    <source>
        <dbReference type="EMBL" id="ESL03686.1"/>
    </source>
</evidence>
<dbReference type="PANTHER" id="PTHR42714:SF6">
    <property type="entry name" value="TRANSLATION INITIATION FACTOR IF-2"/>
    <property type="match status" value="1"/>
</dbReference>
<dbReference type="Gene3D" id="3.40.50.11410">
    <property type="match status" value="1"/>
</dbReference>
<evidence type="ECO:0000259" key="5">
    <source>
        <dbReference type="Pfam" id="PF18128"/>
    </source>
</evidence>
<name>V2Y7M9_9FIRM</name>
<dbReference type="Gene3D" id="3.40.50.300">
    <property type="entry name" value="P-loop containing nucleotide triphosphate hydrolases"/>
    <property type="match status" value="1"/>
</dbReference>
<keyword evidence="2" id="KW-0342">GTP-binding</keyword>
<dbReference type="EMBL" id="ACIL03000007">
    <property type="protein sequence ID" value="ESL03686.1"/>
    <property type="molecule type" value="Genomic_DNA"/>
</dbReference>
<keyword evidence="8" id="KW-1185">Reference proteome</keyword>
<dbReference type="PANTHER" id="PTHR42714">
    <property type="entry name" value="TRNA MODIFICATION GTPASE GTPBP3"/>
    <property type="match status" value="1"/>
</dbReference>
<accession>V2Y7M9</accession>
<dbReference type="GO" id="GO:0005737">
    <property type="term" value="C:cytoplasm"/>
    <property type="evidence" value="ECO:0007669"/>
    <property type="project" value="TreeGrafter"/>
</dbReference>
<organism evidence="7 8">
    <name type="scientific">Catonella morbi ATCC 51271</name>
    <dbReference type="NCBI Taxonomy" id="592026"/>
    <lineage>
        <taxon>Bacteria</taxon>
        <taxon>Bacillati</taxon>
        <taxon>Bacillota</taxon>
        <taxon>Clostridia</taxon>
        <taxon>Lachnospirales</taxon>
        <taxon>Lachnospiraceae</taxon>
        <taxon>Catonella</taxon>
    </lineage>
</organism>
<reference evidence="7 8" key="1">
    <citation type="submission" date="2013-06" db="EMBL/GenBank/DDBJ databases">
        <authorList>
            <person name="Weinstock G."/>
            <person name="Sodergren E."/>
            <person name="Clifton S."/>
            <person name="Fulton L."/>
            <person name="Fulton B."/>
            <person name="Courtney L."/>
            <person name="Fronick C."/>
            <person name="Harrison M."/>
            <person name="Strong C."/>
            <person name="Farmer C."/>
            <person name="Delahaunty K."/>
            <person name="Markovic C."/>
            <person name="Hall O."/>
            <person name="Minx P."/>
            <person name="Tomlinson C."/>
            <person name="Mitreva M."/>
            <person name="Nelson J."/>
            <person name="Hou S."/>
            <person name="Wollam A."/>
            <person name="Pepin K.H."/>
            <person name="Johnson M."/>
            <person name="Bhonagiri V."/>
            <person name="Nash W.E."/>
            <person name="Warren W."/>
            <person name="Chinwalla A."/>
            <person name="Mardis E.R."/>
            <person name="Wilson R.K."/>
        </authorList>
    </citation>
    <scope>NUCLEOTIDE SEQUENCE [LARGE SCALE GENOMIC DNA]</scope>
    <source>
        <strain evidence="7 8">ATCC 51271</strain>
    </source>
</reference>
<dbReference type="RefSeq" id="WP_023353735.1">
    <property type="nucleotide sequence ID" value="NZ_KI535367.1"/>
</dbReference>
<feature type="domain" description="Hydrogen maturase F tetramerization" evidence="6">
    <location>
        <begin position="273"/>
        <end position="388"/>
    </location>
</feature>
<evidence type="ECO:0000256" key="2">
    <source>
        <dbReference type="ARBA" id="ARBA00023134"/>
    </source>
</evidence>
<dbReference type="Proteomes" id="UP000018227">
    <property type="component" value="Unassembled WGS sequence"/>
</dbReference>
<keyword evidence="1" id="KW-0547">Nucleotide-binding</keyword>
<evidence type="ECO:0000259" key="4">
    <source>
        <dbReference type="Pfam" id="PF01926"/>
    </source>
</evidence>
<evidence type="ECO:0000259" key="6">
    <source>
        <dbReference type="Pfam" id="PF18133"/>
    </source>
</evidence>
<dbReference type="STRING" id="592026.GCWU0000282_000851"/>
<feature type="coiled-coil region" evidence="3">
    <location>
        <begin position="90"/>
        <end position="117"/>
    </location>
</feature>
<dbReference type="InterPro" id="IPR027417">
    <property type="entry name" value="P-loop_NTPase"/>
</dbReference>
<gene>
    <name evidence="7" type="ORF">GCWU0000282_000851</name>
</gene>
<dbReference type="CDD" id="cd00880">
    <property type="entry name" value="Era_like"/>
    <property type="match status" value="1"/>
</dbReference>
<dbReference type="HOGENOM" id="CLU_042017_0_0_9"/>
<evidence type="ECO:0000313" key="8">
    <source>
        <dbReference type="Proteomes" id="UP000018227"/>
    </source>
</evidence>
<feature type="domain" description="Hydrogen maturase F dimerization" evidence="5">
    <location>
        <begin position="171"/>
        <end position="269"/>
    </location>
</feature>
<dbReference type="InterPro" id="IPR041606">
    <property type="entry name" value="HydF_dimer"/>
</dbReference>
<dbReference type="GO" id="GO:0030488">
    <property type="term" value="P:tRNA methylation"/>
    <property type="evidence" value="ECO:0007669"/>
    <property type="project" value="TreeGrafter"/>
</dbReference>
<comment type="caution">
    <text evidence="7">The sequence shown here is derived from an EMBL/GenBank/DDBJ whole genome shotgun (WGS) entry which is preliminary data.</text>
</comment>
<dbReference type="InterPro" id="IPR040644">
    <property type="entry name" value="HydF_tetramer"/>
</dbReference>
<dbReference type="InterPro" id="IPR006073">
    <property type="entry name" value="GTP-bd"/>
</dbReference>
<feature type="domain" description="G" evidence="4">
    <location>
        <begin position="13"/>
        <end position="128"/>
    </location>
</feature>
<dbReference type="NCBIfam" id="TIGR03918">
    <property type="entry name" value="GTP_HydF"/>
    <property type="match status" value="1"/>
</dbReference>
<dbReference type="OrthoDB" id="9811338at2"/>
<dbReference type="InterPro" id="IPR005225">
    <property type="entry name" value="Small_GTP-bd"/>
</dbReference>
<dbReference type="NCBIfam" id="TIGR00231">
    <property type="entry name" value="small_GTP"/>
    <property type="match status" value="1"/>
</dbReference>
<dbReference type="AlphaFoldDB" id="V2Y7M9"/>
<dbReference type="Pfam" id="PF01926">
    <property type="entry name" value="MMR_HSR1"/>
    <property type="match status" value="1"/>
</dbReference>
<protein>
    <submittedName>
        <fullName evidence="7">Hydrogenase maturation GTPase HydF</fullName>
    </submittedName>
</protein>
<dbReference type="Gene3D" id="3.40.50.11420">
    <property type="match status" value="1"/>
</dbReference>
<proteinExistence type="predicted"/>
<dbReference type="eggNOG" id="COG0486">
    <property type="taxonomic scope" value="Bacteria"/>
</dbReference>
<evidence type="ECO:0000256" key="1">
    <source>
        <dbReference type="ARBA" id="ARBA00022741"/>
    </source>
</evidence>
<dbReference type="Pfam" id="PF18128">
    <property type="entry name" value="HydF_dimer"/>
    <property type="match status" value="1"/>
</dbReference>
<dbReference type="GO" id="GO:0002098">
    <property type="term" value="P:tRNA wobble uridine modification"/>
    <property type="evidence" value="ECO:0007669"/>
    <property type="project" value="TreeGrafter"/>
</dbReference>
<keyword evidence="3" id="KW-0175">Coiled coil</keyword>
<dbReference type="Pfam" id="PF18133">
    <property type="entry name" value="HydF_tetramer"/>
    <property type="match status" value="1"/>
</dbReference>
<evidence type="ECO:0000256" key="3">
    <source>
        <dbReference type="SAM" id="Coils"/>
    </source>
</evidence>
<dbReference type="InterPro" id="IPR023873">
    <property type="entry name" value="FeFe-hyd_GTPase_HydF"/>
</dbReference>